<dbReference type="AlphaFoldDB" id="A0A967EVT6"/>
<sequence>MIGGIARLGKQATVRLRGATLAVVPLLLVFLAGCASTAPIPPQVRITDLRLLDSGVFEQRFQIDIRIGNPNDFALPLDGLTFDLDVNGANFARGFSNETVTVPRLGEAGLSVIASTTFVDLVQQMLLLAERGDLTYRVHGIAYLDSLARRQAPYESIGTFRLSREQQIRAEQR</sequence>
<dbReference type="SMART" id="SM00769">
    <property type="entry name" value="WHy"/>
    <property type="match status" value="1"/>
</dbReference>
<keyword evidence="3" id="KW-1185">Reference proteome</keyword>
<comment type="caution">
    <text evidence="2">The sequence shown here is derived from an EMBL/GenBank/DDBJ whole genome shotgun (WGS) entry which is preliminary data.</text>
</comment>
<dbReference type="Pfam" id="PF03168">
    <property type="entry name" value="LEA_2"/>
    <property type="match status" value="1"/>
</dbReference>
<feature type="domain" description="Water stress and hypersensitive response" evidence="1">
    <location>
        <begin position="44"/>
        <end position="160"/>
    </location>
</feature>
<accession>A0A967EVT6</accession>
<proteinExistence type="predicted"/>
<name>A0A967EVT6_9PROT</name>
<gene>
    <name evidence="2" type="ORF">HBA54_11280</name>
</gene>
<dbReference type="GO" id="GO:0009269">
    <property type="term" value="P:response to desiccation"/>
    <property type="evidence" value="ECO:0007669"/>
    <property type="project" value="InterPro"/>
</dbReference>
<evidence type="ECO:0000313" key="3">
    <source>
        <dbReference type="Proteomes" id="UP000761264"/>
    </source>
</evidence>
<reference evidence="2" key="1">
    <citation type="submission" date="2020-03" db="EMBL/GenBank/DDBJ databases">
        <title>Genome of Pelagibius litoralis DSM 21314T.</title>
        <authorList>
            <person name="Wang G."/>
        </authorList>
    </citation>
    <scope>NUCLEOTIDE SEQUENCE</scope>
    <source>
        <strain evidence="2">DSM 21314</strain>
    </source>
</reference>
<dbReference type="RefSeq" id="WP_167224475.1">
    <property type="nucleotide sequence ID" value="NZ_JAAQPH010000007.1"/>
</dbReference>
<dbReference type="InterPro" id="IPR013990">
    <property type="entry name" value="WHy-dom"/>
</dbReference>
<organism evidence="2 3">
    <name type="scientific">Pelagibius litoralis</name>
    <dbReference type="NCBI Taxonomy" id="374515"/>
    <lineage>
        <taxon>Bacteria</taxon>
        <taxon>Pseudomonadati</taxon>
        <taxon>Pseudomonadota</taxon>
        <taxon>Alphaproteobacteria</taxon>
        <taxon>Rhodospirillales</taxon>
        <taxon>Rhodovibrionaceae</taxon>
        <taxon>Pelagibius</taxon>
    </lineage>
</organism>
<dbReference type="EMBL" id="JAAQPH010000007">
    <property type="protein sequence ID" value="NIA69171.1"/>
    <property type="molecule type" value="Genomic_DNA"/>
</dbReference>
<dbReference type="SUPFAM" id="SSF117070">
    <property type="entry name" value="LEA14-like"/>
    <property type="match status" value="1"/>
</dbReference>
<dbReference type="Gene3D" id="2.60.40.1820">
    <property type="match status" value="1"/>
</dbReference>
<dbReference type="Proteomes" id="UP000761264">
    <property type="component" value="Unassembled WGS sequence"/>
</dbReference>
<dbReference type="InterPro" id="IPR004864">
    <property type="entry name" value="LEA_2"/>
</dbReference>
<evidence type="ECO:0000313" key="2">
    <source>
        <dbReference type="EMBL" id="NIA69171.1"/>
    </source>
</evidence>
<dbReference type="PROSITE" id="PS51257">
    <property type="entry name" value="PROKAR_LIPOPROTEIN"/>
    <property type="match status" value="1"/>
</dbReference>
<evidence type="ECO:0000259" key="1">
    <source>
        <dbReference type="SMART" id="SM00769"/>
    </source>
</evidence>
<protein>
    <submittedName>
        <fullName evidence="2">LEA type 2 family protein</fullName>
    </submittedName>
</protein>